<dbReference type="PRINTS" id="PR00363">
    <property type="entry name" value="CYTOCHROMEB5"/>
</dbReference>
<reference evidence="7" key="1">
    <citation type="submission" date="2020-06" db="EMBL/GenBank/DDBJ databases">
        <authorList>
            <person name="Ji K."/>
            <person name="Li J."/>
        </authorList>
    </citation>
    <scope>NUCLEOTIDE SEQUENCE</scope>
    <source>
        <strain evidence="7">JKM2019</strain>
        <tissue evidence="7">Whole body</tissue>
    </source>
</reference>
<feature type="domain" description="Cytochrome b5 heme-binding" evidence="6">
    <location>
        <begin position="1"/>
        <end position="78"/>
    </location>
</feature>
<keyword evidence="2 5" id="KW-0479">Metal-binding</keyword>
<evidence type="ECO:0000256" key="1">
    <source>
        <dbReference type="ARBA" id="ARBA00022617"/>
    </source>
</evidence>
<gene>
    <name evidence="7" type="ORF">HUG17_6597</name>
</gene>
<organism evidence="7">
    <name type="scientific">Dermatophagoides farinae</name>
    <name type="common">American house dust mite</name>
    <dbReference type="NCBI Taxonomy" id="6954"/>
    <lineage>
        <taxon>Eukaryota</taxon>
        <taxon>Metazoa</taxon>
        <taxon>Ecdysozoa</taxon>
        <taxon>Arthropoda</taxon>
        <taxon>Chelicerata</taxon>
        <taxon>Arachnida</taxon>
        <taxon>Acari</taxon>
        <taxon>Acariformes</taxon>
        <taxon>Sarcoptiformes</taxon>
        <taxon>Astigmata</taxon>
        <taxon>Psoroptidia</taxon>
        <taxon>Analgoidea</taxon>
        <taxon>Pyroglyphidae</taxon>
        <taxon>Dermatophagoidinae</taxon>
        <taxon>Dermatophagoides</taxon>
    </lineage>
</organism>
<dbReference type="SMART" id="SM01117">
    <property type="entry name" value="Cyt-b5"/>
    <property type="match status" value="1"/>
</dbReference>
<evidence type="ECO:0000256" key="3">
    <source>
        <dbReference type="ARBA" id="ARBA00023004"/>
    </source>
</evidence>
<reference evidence="7" key="2">
    <citation type="journal article" date="2021" name="World Allergy Organ. J.">
        <title>Chromosome-level assembly of Dermatophagoides farinae genome and transcriptome reveals two novel allergens Der f 37 and Der f 39.</title>
        <authorList>
            <person name="Chen J."/>
            <person name="Cai Z."/>
            <person name="Fan D."/>
            <person name="Hu J."/>
            <person name="Hou Y."/>
            <person name="He Y."/>
            <person name="Zhang Z."/>
            <person name="Zhao Z."/>
            <person name="Gao P."/>
            <person name="Hu W."/>
            <person name="Sun J."/>
            <person name="Li J."/>
            <person name="Ji K."/>
        </authorList>
    </citation>
    <scope>NUCLEOTIDE SEQUENCE</scope>
    <source>
        <strain evidence="7">JKM2019</strain>
    </source>
</reference>
<dbReference type="AlphaFoldDB" id="A0A9D4P3T6"/>
<dbReference type="SUPFAM" id="SSF55856">
    <property type="entry name" value="Cytochrome b5-like heme/steroid binding domain"/>
    <property type="match status" value="1"/>
</dbReference>
<dbReference type="GO" id="GO:0016020">
    <property type="term" value="C:membrane"/>
    <property type="evidence" value="ECO:0007669"/>
    <property type="project" value="TreeGrafter"/>
</dbReference>
<evidence type="ECO:0000313" key="7">
    <source>
        <dbReference type="EMBL" id="KAH7644235.1"/>
    </source>
</evidence>
<dbReference type="GO" id="GO:0020037">
    <property type="term" value="F:heme binding"/>
    <property type="evidence" value="ECO:0007669"/>
    <property type="project" value="UniProtKB-UniRule"/>
</dbReference>
<name>A0A9D4P3T6_DERFA</name>
<comment type="caution">
    <text evidence="7">The sequence shown here is derived from an EMBL/GenBank/DDBJ whole genome shotgun (WGS) entry which is preliminary data.</text>
</comment>
<proteinExistence type="inferred from homology"/>
<dbReference type="Pfam" id="PF00173">
    <property type="entry name" value="Cyt-b5"/>
    <property type="match status" value="1"/>
</dbReference>
<dbReference type="Gene3D" id="3.10.120.10">
    <property type="entry name" value="Cytochrome b5-like heme/steroid binding domain"/>
    <property type="match status" value="1"/>
</dbReference>
<accession>A0A9D4P3T6</accession>
<dbReference type="PANTHER" id="PTHR19359:SF25">
    <property type="entry name" value="CYTOCHROME B5 HEME-BINDING DOMAIN-CONTAINING PROTEIN"/>
    <property type="match status" value="1"/>
</dbReference>
<dbReference type="GO" id="GO:0046872">
    <property type="term" value="F:metal ion binding"/>
    <property type="evidence" value="ECO:0007669"/>
    <property type="project" value="UniProtKB-UniRule"/>
</dbReference>
<protein>
    <submittedName>
        <fullName evidence="7">H/aca ribonucleoprotein complex subunit 1</fullName>
    </submittedName>
</protein>
<evidence type="ECO:0000259" key="6">
    <source>
        <dbReference type="PROSITE" id="PS50255"/>
    </source>
</evidence>
<comment type="similarity">
    <text evidence="4 5">Belongs to the cytochrome b5 family.</text>
</comment>
<dbReference type="PANTHER" id="PTHR19359">
    <property type="entry name" value="CYTOCHROME B5"/>
    <property type="match status" value="1"/>
</dbReference>
<dbReference type="InterPro" id="IPR018506">
    <property type="entry name" value="Cyt_B5_heme-BS"/>
</dbReference>
<sequence>MKYYNEQQVAQHQSSTNESIWIIIDDYILDVTDFLDNHPGGPNVIINYSAKDCTSIFKQIHSIQAKQMAKQFIIGKLIKKRKLSDNNQ</sequence>
<evidence type="ECO:0000256" key="4">
    <source>
        <dbReference type="ARBA" id="ARBA00038168"/>
    </source>
</evidence>
<dbReference type="Proteomes" id="UP000828236">
    <property type="component" value="Unassembled WGS sequence"/>
</dbReference>
<dbReference type="InterPro" id="IPR050668">
    <property type="entry name" value="Cytochrome_b5"/>
</dbReference>
<keyword evidence="1 5" id="KW-0349">Heme</keyword>
<keyword evidence="3 5" id="KW-0408">Iron</keyword>
<keyword evidence="7" id="KW-0687">Ribonucleoprotein</keyword>
<dbReference type="GO" id="GO:1990904">
    <property type="term" value="C:ribonucleoprotein complex"/>
    <property type="evidence" value="ECO:0007669"/>
    <property type="project" value="UniProtKB-KW"/>
</dbReference>
<dbReference type="PROSITE" id="PS00191">
    <property type="entry name" value="CYTOCHROME_B5_1"/>
    <property type="match status" value="1"/>
</dbReference>
<dbReference type="InterPro" id="IPR001199">
    <property type="entry name" value="Cyt_B5-like_heme/steroid-bd"/>
</dbReference>
<evidence type="ECO:0000256" key="5">
    <source>
        <dbReference type="RuleBase" id="RU362121"/>
    </source>
</evidence>
<dbReference type="PROSITE" id="PS50255">
    <property type="entry name" value="CYTOCHROME_B5_2"/>
    <property type="match status" value="1"/>
</dbReference>
<dbReference type="EMBL" id="SDOV01000002">
    <property type="protein sequence ID" value="KAH7644235.1"/>
    <property type="molecule type" value="Genomic_DNA"/>
</dbReference>
<dbReference type="InterPro" id="IPR036400">
    <property type="entry name" value="Cyt_B5-like_heme/steroid_sf"/>
</dbReference>
<evidence type="ECO:0000256" key="2">
    <source>
        <dbReference type="ARBA" id="ARBA00022723"/>
    </source>
</evidence>